<dbReference type="Proteomes" id="UP001159363">
    <property type="component" value="Chromosome 1"/>
</dbReference>
<feature type="region of interest" description="Disordered" evidence="1">
    <location>
        <begin position="105"/>
        <end position="125"/>
    </location>
</feature>
<feature type="compositionally biased region" description="Basic and acidic residues" evidence="1">
    <location>
        <begin position="111"/>
        <end position="125"/>
    </location>
</feature>
<comment type="caution">
    <text evidence="2">The sequence shown here is derived from an EMBL/GenBank/DDBJ whole genome shotgun (WGS) entry which is preliminary data.</text>
</comment>
<evidence type="ECO:0000313" key="3">
    <source>
        <dbReference type="Proteomes" id="UP001159363"/>
    </source>
</evidence>
<sequence>MPTVRALKSAHFIVNSLTRHGRVLLKATCSVSNNLAVDETLSPTLIGCSRFKTFIGQYHVISVRDWEGDIVHCDPHFGSLSCQDINVYWYVWLARSVGEPAPLPPAAGSVHDVEGENEGKEDRKADPLLGDSFPLSRRFSRSEGVRLMTASTRGVTLDRAYNRQAEAVLRTRTPTSSALIERISILVLGGGGGNSSACWGPRWLSDAAGRRVSSWIFLFLPSVHSGIASLSPRFTRVGSQDLAVKSCPKSLHLLTRRRVAVIVYSKVGYSRLAIHTYYPSNPCPSDLEVFLSFFSGLLVSNPSSPFSIRQHIFEQYVQPTATLECEQIRPISRDELLVAGKCKQQIICCNAQYLPDGKTGEQTIFQLPLITETEDLQDKSAELGRPARATKSMGSEFVVAFSGTIHPHSSWCQTAEGTPAPAPRSSENGRGTATLSFLTADGATVPSRLPAFEVRAESCAITTSIGLSVNCSRYILGPPRETGPSLNSACRASVDVSSFGKGASPNTHGRGIIPTNTDCTCTCFVHPAKDDSGNMQ</sequence>
<evidence type="ECO:0000313" key="2">
    <source>
        <dbReference type="EMBL" id="KAJ8897689.1"/>
    </source>
</evidence>
<reference evidence="2 3" key="1">
    <citation type="submission" date="2023-02" db="EMBL/GenBank/DDBJ databases">
        <title>LHISI_Scaffold_Assembly.</title>
        <authorList>
            <person name="Stuart O.P."/>
            <person name="Cleave R."/>
            <person name="Magrath M.J.L."/>
            <person name="Mikheyev A.S."/>
        </authorList>
    </citation>
    <scope>NUCLEOTIDE SEQUENCE [LARGE SCALE GENOMIC DNA]</scope>
    <source>
        <strain evidence="2">Daus_M_001</strain>
        <tissue evidence="2">Leg muscle</tissue>
    </source>
</reference>
<name>A0ABQ9IM24_9NEOP</name>
<accession>A0ABQ9IM24</accession>
<organism evidence="2 3">
    <name type="scientific">Dryococelus australis</name>
    <dbReference type="NCBI Taxonomy" id="614101"/>
    <lineage>
        <taxon>Eukaryota</taxon>
        <taxon>Metazoa</taxon>
        <taxon>Ecdysozoa</taxon>
        <taxon>Arthropoda</taxon>
        <taxon>Hexapoda</taxon>
        <taxon>Insecta</taxon>
        <taxon>Pterygota</taxon>
        <taxon>Neoptera</taxon>
        <taxon>Polyneoptera</taxon>
        <taxon>Phasmatodea</taxon>
        <taxon>Verophasmatodea</taxon>
        <taxon>Anareolatae</taxon>
        <taxon>Phasmatidae</taxon>
        <taxon>Eurycanthinae</taxon>
        <taxon>Dryococelus</taxon>
    </lineage>
</organism>
<keyword evidence="3" id="KW-1185">Reference proteome</keyword>
<evidence type="ECO:0000256" key="1">
    <source>
        <dbReference type="SAM" id="MobiDB-lite"/>
    </source>
</evidence>
<dbReference type="EMBL" id="JARBHB010000001">
    <property type="protein sequence ID" value="KAJ8897689.1"/>
    <property type="molecule type" value="Genomic_DNA"/>
</dbReference>
<proteinExistence type="predicted"/>
<protein>
    <submittedName>
        <fullName evidence="2">Uncharacterized protein</fullName>
    </submittedName>
</protein>
<gene>
    <name evidence="2" type="ORF">PR048_003039</name>
</gene>